<sequence>MSSRLQDKISIVTGSSSGLGRAISLRYAQEGAAVVCADLRPSARIPGLEENDIDTHELIQRRVGKAIFVKTDVSSAKEMESLIQDTVKEYGRLDMSVPLSR</sequence>
<dbReference type="OrthoDB" id="47007at2759"/>
<organism evidence="3 4">
    <name type="scientific">Aspergillus sclerotialis</name>
    <dbReference type="NCBI Taxonomy" id="2070753"/>
    <lineage>
        <taxon>Eukaryota</taxon>
        <taxon>Fungi</taxon>
        <taxon>Dikarya</taxon>
        <taxon>Ascomycota</taxon>
        <taxon>Pezizomycotina</taxon>
        <taxon>Eurotiomycetes</taxon>
        <taxon>Eurotiomycetidae</taxon>
        <taxon>Eurotiales</taxon>
        <taxon>Aspergillaceae</taxon>
        <taxon>Aspergillus</taxon>
        <taxon>Aspergillus subgen. Polypaecilum</taxon>
    </lineage>
</organism>
<dbReference type="InterPro" id="IPR036291">
    <property type="entry name" value="NAD(P)-bd_dom_sf"/>
</dbReference>
<keyword evidence="2" id="KW-0560">Oxidoreductase</keyword>
<dbReference type="PANTHER" id="PTHR48107:SF16">
    <property type="entry name" value="NADPH-DEPENDENT ALDEHYDE REDUCTASE 1, CHLOROPLASTIC"/>
    <property type="match status" value="1"/>
</dbReference>
<accession>A0A3A2ZZ52</accession>
<evidence type="ECO:0000313" key="4">
    <source>
        <dbReference type="Proteomes" id="UP000266188"/>
    </source>
</evidence>
<dbReference type="Gene3D" id="3.40.50.720">
    <property type="entry name" value="NAD(P)-binding Rossmann-like Domain"/>
    <property type="match status" value="1"/>
</dbReference>
<reference evidence="4" key="1">
    <citation type="submission" date="2017-02" db="EMBL/GenBank/DDBJ databases">
        <authorList>
            <person name="Tafer H."/>
            <person name="Lopandic K."/>
        </authorList>
    </citation>
    <scope>NUCLEOTIDE SEQUENCE [LARGE SCALE GENOMIC DNA]</scope>
    <source>
        <strain evidence="4">CBS 366.77</strain>
    </source>
</reference>
<keyword evidence="4" id="KW-1185">Reference proteome</keyword>
<dbReference type="GO" id="GO:0016614">
    <property type="term" value="F:oxidoreductase activity, acting on CH-OH group of donors"/>
    <property type="evidence" value="ECO:0007669"/>
    <property type="project" value="UniProtKB-ARBA"/>
</dbReference>
<protein>
    <submittedName>
        <fullName evidence="3">Dehydrogenase</fullName>
    </submittedName>
</protein>
<comment type="caution">
    <text evidence="3">The sequence shown here is derived from an EMBL/GenBank/DDBJ whole genome shotgun (WGS) entry which is preliminary data.</text>
</comment>
<evidence type="ECO:0000313" key="3">
    <source>
        <dbReference type="EMBL" id="RJE27623.1"/>
    </source>
</evidence>
<proteinExistence type="inferred from homology"/>
<dbReference type="Proteomes" id="UP000266188">
    <property type="component" value="Unassembled WGS sequence"/>
</dbReference>
<name>A0A3A2ZZ52_9EURO</name>
<dbReference type="AlphaFoldDB" id="A0A3A2ZZ52"/>
<dbReference type="CDD" id="cd05233">
    <property type="entry name" value="SDR_c"/>
    <property type="match status" value="1"/>
</dbReference>
<gene>
    <name evidence="3" type="ORF">PHISCL_00048</name>
</gene>
<dbReference type="STRING" id="2070753.A0A3A2ZZ52"/>
<comment type="similarity">
    <text evidence="1">Belongs to the short-chain dehydrogenases/reductases (SDR) family.</text>
</comment>
<dbReference type="SUPFAM" id="SSF51735">
    <property type="entry name" value="NAD(P)-binding Rossmann-fold domains"/>
    <property type="match status" value="1"/>
</dbReference>
<dbReference type="InterPro" id="IPR002347">
    <property type="entry name" value="SDR_fam"/>
</dbReference>
<dbReference type="Pfam" id="PF00106">
    <property type="entry name" value="adh_short"/>
    <property type="match status" value="1"/>
</dbReference>
<dbReference type="EMBL" id="MVGC01000001">
    <property type="protein sequence ID" value="RJE27623.1"/>
    <property type="molecule type" value="Genomic_DNA"/>
</dbReference>
<evidence type="ECO:0000256" key="1">
    <source>
        <dbReference type="ARBA" id="ARBA00006484"/>
    </source>
</evidence>
<evidence type="ECO:0000256" key="2">
    <source>
        <dbReference type="ARBA" id="ARBA00023002"/>
    </source>
</evidence>
<dbReference type="PANTHER" id="PTHR48107">
    <property type="entry name" value="NADPH-DEPENDENT ALDEHYDE REDUCTASE-LIKE PROTEIN, CHLOROPLASTIC-RELATED"/>
    <property type="match status" value="1"/>
</dbReference>